<evidence type="ECO:0000313" key="10">
    <source>
        <dbReference type="EMBL" id="KKT64882.1"/>
    </source>
</evidence>
<dbReference type="GO" id="GO:0006235">
    <property type="term" value="P:dTTP biosynthetic process"/>
    <property type="evidence" value="ECO:0007669"/>
    <property type="project" value="UniProtKB-UniRule"/>
</dbReference>
<evidence type="ECO:0000256" key="8">
    <source>
        <dbReference type="HAMAP-Rule" id="MF_00165"/>
    </source>
</evidence>
<dbReference type="EMBL" id="LCIY01000050">
    <property type="protein sequence ID" value="KKT64882.1"/>
    <property type="molecule type" value="Genomic_DNA"/>
</dbReference>
<comment type="similarity">
    <text evidence="1 8">Belongs to the thymidylate kinase family.</text>
</comment>
<feature type="domain" description="Thymidylate kinase-like" evidence="9">
    <location>
        <begin position="25"/>
        <end position="209"/>
    </location>
</feature>
<dbReference type="SUPFAM" id="SSF52540">
    <property type="entry name" value="P-loop containing nucleoside triphosphate hydrolases"/>
    <property type="match status" value="1"/>
</dbReference>
<organism evidence="10 11">
    <name type="scientific">Candidatus Woesebacteria bacterium GW2011_GWA2_44_33</name>
    <dbReference type="NCBI Taxonomy" id="1618564"/>
    <lineage>
        <taxon>Bacteria</taxon>
        <taxon>Candidatus Woeseibacteriota</taxon>
    </lineage>
</organism>
<evidence type="ECO:0000256" key="5">
    <source>
        <dbReference type="ARBA" id="ARBA00022777"/>
    </source>
</evidence>
<comment type="catalytic activity">
    <reaction evidence="7 8">
        <text>dTMP + ATP = dTDP + ADP</text>
        <dbReference type="Rhea" id="RHEA:13517"/>
        <dbReference type="ChEBI" id="CHEBI:30616"/>
        <dbReference type="ChEBI" id="CHEBI:58369"/>
        <dbReference type="ChEBI" id="CHEBI:63528"/>
        <dbReference type="ChEBI" id="CHEBI:456216"/>
        <dbReference type="EC" id="2.7.4.9"/>
    </reaction>
</comment>
<keyword evidence="2 8" id="KW-0808">Transferase</keyword>
<dbReference type="GO" id="GO:0004798">
    <property type="term" value="F:dTMP kinase activity"/>
    <property type="evidence" value="ECO:0007669"/>
    <property type="project" value="UniProtKB-UniRule"/>
</dbReference>
<dbReference type="GO" id="GO:0006233">
    <property type="term" value="P:dTDP biosynthetic process"/>
    <property type="evidence" value="ECO:0007669"/>
    <property type="project" value="InterPro"/>
</dbReference>
<dbReference type="GO" id="GO:0005524">
    <property type="term" value="F:ATP binding"/>
    <property type="evidence" value="ECO:0007669"/>
    <property type="project" value="UniProtKB-UniRule"/>
</dbReference>
<comment type="caution">
    <text evidence="10">The sequence shown here is derived from an EMBL/GenBank/DDBJ whole genome shotgun (WGS) entry which is preliminary data.</text>
</comment>
<dbReference type="Gene3D" id="3.40.50.300">
    <property type="entry name" value="P-loop containing nucleotide triphosphate hydrolases"/>
    <property type="match status" value="1"/>
</dbReference>
<dbReference type="GO" id="GO:0006227">
    <property type="term" value="P:dUDP biosynthetic process"/>
    <property type="evidence" value="ECO:0007669"/>
    <property type="project" value="TreeGrafter"/>
</dbReference>
<evidence type="ECO:0000256" key="2">
    <source>
        <dbReference type="ARBA" id="ARBA00022679"/>
    </source>
</evidence>
<dbReference type="NCBIfam" id="TIGR00041">
    <property type="entry name" value="DTMP_kinase"/>
    <property type="match status" value="1"/>
</dbReference>
<evidence type="ECO:0000256" key="6">
    <source>
        <dbReference type="ARBA" id="ARBA00022840"/>
    </source>
</evidence>
<dbReference type="PANTHER" id="PTHR10344">
    <property type="entry name" value="THYMIDYLATE KINASE"/>
    <property type="match status" value="1"/>
</dbReference>
<keyword evidence="6 8" id="KW-0067">ATP-binding</keyword>
<name>A0A0G1L8G5_9BACT</name>
<dbReference type="EC" id="2.7.4.9" evidence="8"/>
<comment type="caution">
    <text evidence="8">Lacks conserved residue(s) required for the propagation of feature annotation.</text>
</comment>
<reference evidence="10 11" key="1">
    <citation type="journal article" date="2015" name="Nature">
        <title>rRNA introns, odd ribosomes, and small enigmatic genomes across a large radiation of phyla.</title>
        <authorList>
            <person name="Brown C.T."/>
            <person name="Hug L.A."/>
            <person name="Thomas B.C."/>
            <person name="Sharon I."/>
            <person name="Castelle C.J."/>
            <person name="Singh A."/>
            <person name="Wilkins M.J."/>
            <person name="Williams K.H."/>
            <person name="Banfield J.F."/>
        </authorList>
    </citation>
    <scope>NUCLEOTIDE SEQUENCE [LARGE SCALE GENOMIC DNA]</scope>
</reference>
<proteinExistence type="inferred from homology"/>
<sequence>MSERVNFPYNAEFERNPYPGLLIAVEGLDGSGGTTQVSNLYSFFQREVPGAKIWATREPFDGPIGGFIRLALGKRLKIDNQTLQLTFSADRSDHLLAENGIIDRLKQAWIIICDRYSPSTPAYGYAAGLDIKWLWALQSKFILPDLTFFLDLPPETCLERKKQSNFSLELYEELETLRKTREGYELLMEMMPDLMVRIDGSRDEGLVYARIKNEIVKLPKFQQLVAGTVNGNQGFLSSSG</sequence>
<protein>
    <recommendedName>
        <fullName evidence="8">Thymidylate kinase</fullName>
        <ecNumber evidence="8">2.7.4.9</ecNumber>
    </recommendedName>
    <alternativeName>
        <fullName evidence="8">dTMP kinase</fullName>
    </alternativeName>
</protein>
<dbReference type="Proteomes" id="UP000034826">
    <property type="component" value="Unassembled WGS sequence"/>
</dbReference>
<dbReference type="PANTHER" id="PTHR10344:SF4">
    <property type="entry name" value="UMP-CMP KINASE 2, MITOCHONDRIAL"/>
    <property type="match status" value="1"/>
</dbReference>
<dbReference type="AlphaFoldDB" id="A0A0G1L8G5"/>
<keyword evidence="5 8" id="KW-0418">Kinase</keyword>
<evidence type="ECO:0000256" key="1">
    <source>
        <dbReference type="ARBA" id="ARBA00009776"/>
    </source>
</evidence>
<dbReference type="HAMAP" id="MF_00165">
    <property type="entry name" value="Thymidylate_kinase"/>
    <property type="match status" value="1"/>
</dbReference>
<dbReference type="Pfam" id="PF02223">
    <property type="entry name" value="Thymidylate_kin"/>
    <property type="match status" value="1"/>
</dbReference>
<comment type="function">
    <text evidence="8">Phosphorylation of dTMP to form dTDP in both de novo and salvage pathways of dTTP synthesis.</text>
</comment>
<dbReference type="InterPro" id="IPR039430">
    <property type="entry name" value="Thymidylate_kin-like_dom"/>
</dbReference>
<dbReference type="GO" id="GO:0005737">
    <property type="term" value="C:cytoplasm"/>
    <property type="evidence" value="ECO:0007669"/>
    <property type="project" value="TreeGrafter"/>
</dbReference>
<evidence type="ECO:0000256" key="7">
    <source>
        <dbReference type="ARBA" id="ARBA00048743"/>
    </source>
</evidence>
<accession>A0A0G1L8G5</accession>
<dbReference type="InterPro" id="IPR018094">
    <property type="entry name" value="Thymidylate_kinase"/>
</dbReference>
<keyword evidence="4 8" id="KW-0547">Nucleotide-binding</keyword>
<dbReference type="InterPro" id="IPR027417">
    <property type="entry name" value="P-loop_NTPase"/>
</dbReference>
<keyword evidence="3 8" id="KW-0545">Nucleotide biosynthesis</keyword>
<evidence type="ECO:0000313" key="11">
    <source>
        <dbReference type="Proteomes" id="UP000034826"/>
    </source>
</evidence>
<evidence type="ECO:0000259" key="9">
    <source>
        <dbReference type="Pfam" id="PF02223"/>
    </source>
</evidence>
<evidence type="ECO:0000256" key="3">
    <source>
        <dbReference type="ARBA" id="ARBA00022727"/>
    </source>
</evidence>
<evidence type="ECO:0000256" key="4">
    <source>
        <dbReference type="ARBA" id="ARBA00022741"/>
    </source>
</evidence>
<dbReference type="CDD" id="cd01672">
    <property type="entry name" value="TMPK"/>
    <property type="match status" value="1"/>
</dbReference>
<gene>
    <name evidence="8" type="primary">tmk</name>
    <name evidence="10" type="ORF">UW60_C0050G0005</name>
</gene>